<dbReference type="PANTHER" id="PTHR33362">
    <property type="entry name" value="SIALIC ACID TRAP TRANSPORTER PERMEASE PROTEIN SIAT-RELATED"/>
    <property type="match status" value="1"/>
</dbReference>
<evidence type="ECO:0000256" key="3">
    <source>
        <dbReference type="ARBA" id="ARBA00022519"/>
    </source>
</evidence>
<keyword evidence="10" id="KW-1185">Reference proteome</keyword>
<keyword evidence="6 7" id="KW-0472">Membrane</keyword>
<evidence type="ECO:0000256" key="6">
    <source>
        <dbReference type="ARBA" id="ARBA00023136"/>
    </source>
</evidence>
<comment type="subcellular location">
    <subcellularLocation>
        <location evidence="1">Cell inner membrane</location>
        <topology evidence="1">Multi-pass membrane protein</topology>
    </subcellularLocation>
</comment>
<evidence type="ECO:0000313" key="10">
    <source>
        <dbReference type="Proteomes" id="UP000602260"/>
    </source>
</evidence>
<feature type="domain" description="TRAP C4-dicarboxylate transport system permease DctM subunit" evidence="8">
    <location>
        <begin position="7"/>
        <end position="416"/>
    </location>
</feature>
<feature type="transmembrane region" description="Helical" evidence="7">
    <location>
        <begin position="217"/>
        <end position="235"/>
    </location>
</feature>
<proteinExistence type="predicted"/>
<feature type="transmembrane region" description="Helical" evidence="7">
    <location>
        <begin position="78"/>
        <end position="96"/>
    </location>
</feature>
<feature type="transmembrane region" description="Helical" evidence="7">
    <location>
        <begin position="314"/>
        <end position="331"/>
    </location>
</feature>
<dbReference type="Pfam" id="PF06808">
    <property type="entry name" value="DctM"/>
    <property type="match status" value="1"/>
</dbReference>
<keyword evidence="2" id="KW-1003">Cell membrane</keyword>
<sequence>MGAMIILIVFLLCVFTSVPIGFSIGLSVVAYALATGSVNMGYIASGLFASCDSFPLMAIPFFILSGALMEGGGLSKRLVLFFDSLVGHLTGGLAIVTVITCMFFGAISGSGPATTAAVGAIMVPTMVEKGYDKKFAMALVAASGCLGVIIPPSIPMVSYGISVNASIATMFMGGFMPGIILGLLLIITAVLSCKKHGFTGNGEQFSWAKVAANFKDAFWAILSPVIILGGIYSGIFTPTEAAVVSVVYALLVGLFIYKELNLKTLYAKFADAACTHGTVNIIVGTSTILGRVLTLEQIPDMVATSMLSLTDNKIVMLMIINVLLLACGCLLETNSSILILAPILYPVVANFGVDIVHFGLIMVVNLAIGFITPPVGVNLFVACGIGNIPFAQLVKKIIPFLLVLLLGLLIITYIPAVSLTIPRLLGYAG</sequence>
<dbReference type="GO" id="GO:0022857">
    <property type="term" value="F:transmembrane transporter activity"/>
    <property type="evidence" value="ECO:0007669"/>
    <property type="project" value="TreeGrafter"/>
</dbReference>
<feature type="transmembrane region" description="Helical" evidence="7">
    <location>
        <begin position="42"/>
        <end position="66"/>
    </location>
</feature>
<dbReference type="InterPro" id="IPR010656">
    <property type="entry name" value="DctM"/>
</dbReference>
<feature type="transmembrane region" description="Helical" evidence="7">
    <location>
        <begin position="343"/>
        <end position="364"/>
    </location>
</feature>
<dbReference type="AlphaFoldDB" id="A0A8J6IX93"/>
<feature type="transmembrane region" description="Helical" evidence="7">
    <location>
        <begin position="241"/>
        <end position="257"/>
    </location>
</feature>
<evidence type="ECO:0000256" key="2">
    <source>
        <dbReference type="ARBA" id="ARBA00022475"/>
    </source>
</evidence>
<dbReference type="EMBL" id="JACOPN010000001">
    <property type="protein sequence ID" value="MBC5716125.1"/>
    <property type="molecule type" value="Genomic_DNA"/>
</dbReference>
<feature type="transmembrane region" description="Helical" evidence="7">
    <location>
        <begin position="135"/>
        <end position="154"/>
    </location>
</feature>
<dbReference type="GO" id="GO:0005886">
    <property type="term" value="C:plasma membrane"/>
    <property type="evidence" value="ECO:0007669"/>
    <property type="project" value="UniProtKB-SubCell"/>
</dbReference>
<evidence type="ECO:0000313" key="9">
    <source>
        <dbReference type="EMBL" id="MBC5716125.1"/>
    </source>
</evidence>
<dbReference type="NCBIfam" id="TIGR00786">
    <property type="entry name" value="dctM"/>
    <property type="match status" value="1"/>
</dbReference>
<comment type="caution">
    <text evidence="9">The sequence shown here is derived from an EMBL/GenBank/DDBJ whole genome shotgun (WGS) entry which is preliminary data.</text>
</comment>
<name>A0A8J6IX93_9FIRM</name>
<evidence type="ECO:0000256" key="5">
    <source>
        <dbReference type="ARBA" id="ARBA00022989"/>
    </source>
</evidence>
<keyword evidence="4 7" id="KW-0812">Transmembrane</keyword>
<feature type="transmembrane region" description="Helical" evidence="7">
    <location>
        <begin position="269"/>
        <end position="294"/>
    </location>
</feature>
<dbReference type="Proteomes" id="UP000602260">
    <property type="component" value="Unassembled WGS sequence"/>
</dbReference>
<feature type="transmembrane region" description="Helical" evidence="7">
    <location>
        <begin position="397"/>
        <end position="421"/>
    </location>
</feature>
<evidence type="ECO:0000256" key="4">
    <source>
        <dbReference type="ARBA" id="ARBA00022692"/>
    </source>
</evidence>
<evidence type="ECO:0000256" key="7">
    <source>
        <dbReference type="SAM" id="Phobius"/>
    </source>
</evidence>
<keyword evidence="5 7" id="KW-1133">Transmembrane helix</keyword>
<evidence type="ECO:0000259" key="8">
    <source>
        <dbReference type="Pfam" id="PF06808"/>
    </source>
</evidence>
<dbReference type="PANTHER" id="PTHR33362:SF3">
    <property type="entry name" value="SIALIC ACID TRAP TRANSPORTER PERMEASE PROTEIN SIAT"/>
    <property type="match status" value="1"/>
</dbReference>
<protein>
    <submittedName>
        <fullName evidence="9">TRAP transporter large permease</fullName>
    </submittedName>
</protein>
<keyword evidence="3" id="KW-0997">Cell inner membrane</keyword>
<accession>A0A8J6IX93</accession>
<feature type="transmembrane region" description="Helical" evidence="7">
    <location>
        <begin position="370"/>
        <end position="390"/>
    </location>
</feature>
<evidence type="ECO:0000256" key="1">
    <source>
        <dbReference type="ARBA" id="ARBA00004429"/>
    </source>
</evidence>
<gene>
    <name evidence="9" type="ORF">H8S55_02075</name>
</gene>
<dbReference type="InterPro" id="IPR004681">
    <property type="entry name" value="TRAP_DctM"/>
</dbReference>
<dbReference type="PIRSF" id="PIRSF006066">
    <property type="entry name" value="HI0050"/>
    <property type="match status" value="1"/>
</dbReference>
<organism evidence="9 10">
    <name type="scientific">Flintibacter faecis</name>
    <dbReference type="NCBI Taxonomy" id="2763047"/>
    <lineage>
        <taxon>Bacteria</taxon>
        <taxon>Bacillati</taxon>
        <taxon>Bacillota</taxon>
        <taxon>Clostridia</taxon>
        <taxon>Eubacteriales</taxon>
        <taxon>Flintibacter</taxon>
    </lineage>
</organism>
<dbReference type="RefSeq" id="WP_186877598.1">
    <property type="nucleotide sequence ID" value="NZ_JACOPN010000001.1"/>
</dbReference>
<feature type="transmembrane region" description="Helical" evidence="7">
    <location>
        <begin position="166"/>
        <end position="191"/>
    </location>
</feature>
<reference evidence="9" key="1">
    <citation type="submission" date="2020-08" db="EMBL/GenBank/DDBJ databases">
        <title>Genome public.</title>
        <authorList>
            <person name="Liu C."/>
            <person name="Sun Q."/>
        </authorList>
    </citation>
    <scope>NUCLEOTIDE SEQUENCE</scope>
    <source>
        <strain evidence="9">BX5</strain>
    </source>
</reference>